<gene>
    <name evidence="3" type="primary">sprA</name>
    <name evidence="3" type="ORF">ACFQ21_13790</name>
</gene>
<comment type="caution">
    <text evidence="3">The sequence shown here is derived from an EMBL/GenBank/DDBJ whole genome shotgun (WGS) entry which is preliminary data.</text>
</comment>
<protein>
    <submittedName>
        <fullName evidence="3">Cell surface protein SprA</fullName>
    </submittedName>
</protein>
<evidence type="ECO:0000313" key="3">
    <source>
        <dbReference type="EMBL" id="MFD1000390.1"/>
    </source>
</evidence>
<dbReference type="InterPro" id="IPR026377">
    <property type="entry name" value="Cell_surface_SprA"/>
</dbReference>
<evidence type="ECO:0000256" key="1">
    <source>
        <dbReference type="SAM" id="SignalP"/>
    </source>
</evidence>
<feature type="chain" id="PRO_5046558123" evidence="1">
    <location>
        <begin position="17"/>
        <end position="2386"/>
    </location>
</feature>
<feature type="domain" description="Gliding motility protein SprA N-terminal" evidence="2">
    <location>
        <begin position="84"/>
        <end position="437"/>
    </location>
</feature>
<evidence type="ECO:0000259" key="2">
    <source>
        <dbReference type="Pfam" id="PF14349"/>
    </source>
</evidence>
<accession>A0ABW3K2B4</accession>
<keyword evidence="1" id="KW-0732">Signal</keyword>
<reference evidence="4" key="1">
    <citation type="journal article" date="2019" name="Int. J. Syst. Evol. Microbiol.">
        <title>The Global Catalogue of Microorganisms (GCM) 10K type strain sequencing project: providing services to taxonomists for standard genome sequencing and annotation.</title>
        <authorList>
            <consortium name="The Broad Institute Genomics Platform"/>
            <consortium name="The Broad Institute Genome Sequencing Center for Infectious Disease"/>
            <person name="Wu L."/>
            <person name="Ma J."/>
        </authorList>
    </citation>
    <scope>NUCLEOTIDE SEQUENCE [LARGE SCALE GENOMIC DNA]</scope>
    <source>
        <strain evidence="4">CCUG 58938</strain>
    </source>
</reference>
<dbReference type="Pfam" id="PF14349">
    <property type="entry name" value="SprA_N"/>
    <property type="match status" value="2"/>
</dbReference>
<proteinExistence type="predicted"/>
<dbReference type="NCBIfam" id="TIGR04189">
    <property type="entry name" value="surface_SprA"/>
    <property type="match status" value="1"/>
</dbReference>
<dbReference type="InterPro" id="IPR025684">
    <property type="entry name" value="SprA_N_dom"/>
</dbReference>
<feature type="domain" description="Gliding motility protein SprA N-terminal" evidence="2">
    <location>
        <begin position="1088"/>
        <end position="1598"/>
    </location>
</feature>
<evidence type="ECO:0000313" key="4">
    <source>
        <dbReference type="Proteomes" id="UP001597112"/>
    </source>
</evidence>
<feature type="signal peptide" evidence="1">
    <location>
        <begin position="1"/>
        <end position="16"/>
    </location>
</feature>
<organism evidence="3 4">
    <name type="scientific">Ohtaekwangia kribbensis</name>
    <dbReference type="NCBI Taxonomy" id="688913"/>
    <lineage>
        <taxon>Bacteria</taxon>
        <taxon>Pseudomonadati</taxon>
        <taxon>Bacteroidota</taxon>
        <taxon>Cytophagia</taxon>
        <taxon>Cytophagales</taxon>
        <taxon>Fulvivirgaceae</taxon>
        <taxon>Ohtaekwangia</taxon>
    </lineage>
</organism>
<dbReference type="RefSeq" id="WP_377579800.1">
    <property type="nucleotide sequence ID" value="NZ_JBHTKA010000004.1"/>
</dbReference>
<dbReference type="Proteomes" id="UP001597112">
    <property type="component" value="Unassembled WGS sequence"/>
</dbReference>
<name>A0ABW3K2B4_9BACT</name>
<dbReference type="EMBL" id="JBHTKA010000004">
    <property type="protein sequence ID" value="MFD1000390.1"/>
    <property type="molecule type" value="Genomic_DNA"/>
</dbReference>
<sequence length="2386" mass="267491">MLLLSLLFCTTVTLFAQQRSAVKDSTHYQSDTKPTYQATDRYGDPFANPESQTPLQLKDPVKVDIAMDTSGTYTIQEKIGHLPYRPASSMTLEEYKQYQERELLKSYWKNRSRATDGDSEVSGRSLNPRIYISPVLDRIFGGSYIELVPRGFVTLDFGASFQRLNNPSIPIRQQRSGGFVFDQQINMSVVGKIGEKLQVSANFDNNNSFDFQNNMKVEYTGFKEDILQKLEIGNVSLPLNNTLIQGAQNLFGVKAQMQFGKLKATIIASTQRGKASSVNVDGNSNGQNRPFEIIASNYDENRHFFLGHFFRENYAKWISNTPQVISGVNITRVEVYVLNRKSDTQTLRNVVGLMDLGEGRTIYNAAVTSNGTAMPSSNGANNLFAFATAQNREADGINTTLENFFADDNNNGTDFEKITGGRKLASTEYTYHSQLGYLTLSTKLQNDEALAVAYEYTYNGKSYKVGELSEDYSSLADEDVIFLKLLRPRKIAIHDSEGNTIPTWELMMKNIYSLGATQLSQSGFQLRIIYRDDATGIDNPQLQAGTTVRTRQLVEIFGLDKLNTLNDRQRDGNFDFVEGVTINSASGLIIFPYLKPFSEALRDAFEDEPSENALISKYVYDTLYGTTRSDAALFASKNKFYLTGEYTASSSNEIVIPGFGVAQGSVKVYAGGILLTEGTDYVVDYTFGKVTILNESIMNSGKDIEVQYEQSDAFSFQNKSLLGTRLDYKLNDDVNFGSTLLYYNERPVVSRNTVGTEPARNVQYGLDFNINKESRMLTKLVDALPLIQTKEKSSVSFTGEFAQLIPGTSNVIDGEGTGYIDDFENTTTPYSLMSPAGWKLSSVPKTDDHRFDPSAGATDDVTAGYKRAKMAWYTIDNQLQRDGGSLKPDNITDTDLNNHYVRMVGPTEIFPYKQLTQGINYEQILDIAYFPNERGPYNYNPSLDNNGLLTNPQNSWGAITKAVSSETDFDKANIEYIEFWMMDPFINLTSGNGKILDGIYNKSNTTGGRLVFQLGNISEDVMRDSRHAFENGLPADGNLAGEVAANNWGYVTTEQYLTSSFDNTSTTARDNQDVGFDGLPDTKEVDYFSTYINTVNVAARDKVQSDPSADNFTYFLDSKYDAANAKILQRYKDYNGQDGNSPIASGSEIAYSSYLTPDNEDINADNTLNETEEYYQYDISLKPGQLVVDNEYIVDKITTSNTNDLKESVTWYLFRIPIREYEAKFGNIEDFKSIKYMRMLLTEFTEPVVLRLANFRMVGSHWRRYTTDDLNDAGFSETTEPTFDNFTVSVVNLEENAVKDVAANKSGYVIPPGVVRDRDQTSTVSRLLNEQSVQVCVDDLEDGTSRAIYKNLSVDLFNYGRIKMFFHANSEAGNDQLYAFMRIGTDFTENYYEIQIPLKISDPNDGSERGVWPEENEINLALNELYTLKTERDKANYSLTQLYPLAGPKESGRHLLRILGRPDLSSVLAVMIGVRNPRSSDKRAYSGCVWANELRVTDFDRTAGWAVTSSAAIKLADFATINGAIKHTTYGFGSISSKISERTRDETTSYDVSASANLDKLLPGNTGIKIPVFASYENSVATPNYDPANPDVKLAAALEAYNSEDEKREYLSIIRDRTVRRSINFTNVRKVKVNPNARINLWDVENLSFSYSYSDAVHKDFTTAQNLQKQYRGSVAYNFSPKATGIEPFKDVAGLSSPWLKFIKDFNIGLMPSNINVRMDLNRSFTKTIYRNSGTSDDFVESDPSYVKYFLFNRQYNLQWKLSKNLSFDYTSLANAVIDEPEGDIDTKEKKDSVIHNLKKFGRMKNFNQGITINYTVPLDKFPLTDWLSADYRFHADYTWKAGTYNKVDSLVKNGEDDLVDSLDFKNTIQNSRTQNVAGKVDLVKLYNKIKFLKALNAPAKPSARTVNNRTPSRMDTVKTVPAPVPGLLKGILKLVMSVRSVNATYTLSEGTVLPGFTGTPKYFGMDEDWNAPGWSFLLGSQNPEVRFNAARNNLLTTNKSLTTMFTQSRNESITINANLEPTSSLKITLSARKENIASYEEIFRYDPDQSTDGTGFASLSPNRSGSYAISTISIKTAFNSSNGEVESEVFQKFEENLLVMKDRLRAINGNEYDTASQDVLIPAFIAAYTGGNASTTSLTPFPKMPKPNWRLDYTGLNNLKPLKDIFQSFTVSHAYQASYAVTGYSNSLEYTNVDELRIDRSVEDYNTSYYGKMVDGTAVPIYVISQVVMTEQFSPLIGINARTKSKVTASLQYKKRRDMTLTVSNAQITEVSTKDISLEVGFTKNNVKLPFKSQGRTVVLKNDVTFRLNASFSDTRTIQRKIDDTNTLTSGAISIQLRPTISYVVNKKLNLQFYFTRTINEPLVSSSYRRATTNTGLQVRYSLAE</sequence>
<keyword evidence="4" id="KW-1185">Reference proteome</keyword>